<organism evidence="11 12">
    <name type="scientific">Leptomonas pyrrhocoris</name>
    <name type="common">Firebug parasite</name>
    <dbReference type="NCBI Taxonomy" id="157538"/>
    <lineage>
        <taxon>Eukaryota</taxon>
        <taxon>Discoba</taxon>
        <taxon>Euglenozoa</taxon>
        <taxon>Kinetoplastea</taxon>
        <taxon>Metakinetoplastina</taxon>
        <taxon>Trypanosomatida</taxon>
        <taxon>Trypanosomatidae</taxon>
        <taxon>Leishmaniinae</taxon>
        <taxon>Leptomonas</taxon>
    </lineage>
</organism>
<dbReference type="GO" id="GO:0005739">
    <property type="term" value="C:mitochondrion"/>
    <property type="evidence" value="ECO:0007669"/>
    <property type="project" value="UniProtKB-SubCell"/>
</dbReference>
<protein>
    <recommendedName>
        <fullName evidence="9">D-lactate dehydrogenase (cytochrome)</fullName>
        <ecNumber evidence="9">1.1.2.4</ecNumber>
    </recommendedName>
</protein>
<dbReference type="GeneID" id="26904875"/>
<dbReference type="GO" id="GO:0071949">
    <property type="term" value="F:FAD binding"/>
    <property type="evidence" value="ECO:0007669"/>
    <property type="project" value="InterPro"/>
</dbReference>
<comment type="similarity">
    <text evidence="3">Belongs to the FAD-binding oxidoreductase/transferase type 4 family.</text>
</comment>
<comment type="subcellular location">
    <subcellularLocation>
        <location evidence="2">Mitochondrion</location>
    </subcellularLocation>
</comment>
<dbReference type="PANTHER" id="PTHR11748">
    <property type="entry name" value="D-LACTATE DEHYDROGENASE"/>
    <property type="match status" value="1"/>
</dbReference>
<dbReference type="OrthoDB" id="5332616at2759"/>
<dbReference type="GO" id="GO:1903457">
    <property type="term" value="P:lactate catabolic process"/>
    <property type="evidence" value="ECO:0007669"/>
    <property type="project" value="TreeGrafter"/>
</dbReference>
<feature type="domain" description="FAD-binding PCMH-type" evidence="10">
    <location>
        <begin position="55"/>
        <end position="231"/>
    </location>
</feature>
<evidence type="ECO:0000256" key="9">
    <source>
        <dbReference type="ARBA" id="ARBA00038897"/>
    </source>
</evidence>
<dbReference type="SUPFAM" id="SSF56176">
    <property type="entry name" value="FAD-binding/transporter-associated domain-like"/>
    <property type="match status" value="1"/>
</dbReference>
<keyword evidence="4" id="KW-0285">Flavoprotein</keyword>
<gene>
    <name evidence="11" type="ORF">ABB37_04584</name>
</gene>
<sequence>MGDVKEFEVEPFAARQARYKAALTEIAALNLGPKNFITDAATLRKWYSRDKSSHARAVPVAAVRPDTTEKVATVVKICAKHKVPMTPRGAGTGIEGGCIPYAGGIVIDTELLKRLEFDLENACVWVGAGVRKAALNKAAAKHGFLFGPDPSSDPFVGGMVACSGSGMCTLRYGTTRENVLSLRVVTPAGDVLQTRQVVRKSSAGLELTQLYIGSEGTLGVVCEVCFRLFPIQKYNAGAVCVFDSTTSAVKAVVAMKEGDVPHTLLRCEMMNKEGVTAANSFSGTHLPEAPMVLLEFVSNDRRRRDLYNDFKKVSAVFKKHGARELRYLKDGKALDSAWESRRNCLFSAMHSDKAKGLQHVITTDVCVPISRLAECVTATEEDFKKEKVPCLICAHISDGNFHALIPYKSAEDFKRGRALESRIVTRAVQMGGTVSGEHGVGVGKVHHLVHEHGKAHIEVQERIKKALDPDNIMNPGCFYPIQQVLFRTAHL</sequence>
<dbReference type="InterPro" id="IPR016166">
    <property type="entry name" value="FAD-bd_PCMH"/>
</dbReference>
<evidence type="ECO:0000313" key="12">
    <source>
        <dbReference type="Proteomes" id="UP000037923"/>
    </source>
</evidence>
<dbReference type="AlphaFoldDB" id="A0A0M9G1J2"/>
<dbReference type="EMBL" id="LGTL01000008">
    <property type="protein sequence ID" value="KPA80297.1"/>
    <property type="molecule type" value="Genomic_DNA"/>
</dbReference>
<accession>A0A0M9G1J2</accession>
<evidence type="ECO:0000256" key="3">
    <source>
        <dbReference type="ARBA" id="ARBA00008000"/>
    </source>
</evidence>
<dbReference type="Gene3D" id="3.30.70.2740">
    <property type="match status" value="1"/>
</dbReference>
<dbReference type="InterPro" id="IPR004113">
    <property type="entry name" value="FAD-bd_oxidored_4_C"/>
</dbReference>
<dbReference type="Gene3D" id="1.10.45.10">
    <property type="entry name" value="Vanillyl-alcohol Oxidase, Chain A, domain 4"/>
    <property type="match status" value="1"/>
</dbReference>
<keyword evidence="8" id="KW-0496">Mitochondrion</keyword>
<dbReference type="Gene3D" id="3.30.465.10">
    <property type="match status" value="1"/>
</dbReference>
<dbReference type="InterPro" id="IPR006094">
    <property type="entry name" value="Oxid_FAD_bind_N"/>
</dbReference>
<evidence type="ECO:0000256" key="8">
    <source>
        <dbReference type="ARBA" id="ARBA00023128"/>
    </source>
</evidence>
<dbReference type="EC" id="1.1.2.4" evidence="9"/>
<reference evidence="11 12" key="1">
    <citation type="submission" date="2015-07" db="EMBL/GenBank/DDBJ databases">
        <title>High-quality genome of monoxenous trypanosomatid Leptomonas pyrrhocoris.</title>
        <authorList>
            <person name="Flegontov P."/>
            <person name="Butenko A."/>
            <person name="Firsov S."/>
            <person name="Vlcek C."/>
            <person name="Logacheva M.D."/>
            <person name="Field M."/>
            <person name="Filatov D."/>
            <person name="Flegontova O."/>
            <person name="Gerasimov E."/>
            <person name="Jackson A.P."/>
            <person name="Kelly S."/>
            <person name="Opperdoes F."/>
            <person name="O'Reilly A."/>
            <person name="Votypka J."/>
            <person name="Yurchenko V."/>
            <person name="Lukes J."/>
        </authorList>
    </citation>
    <scope>NUCLEOTIDE SEQUENCE [LARGE SCALE GENOMIC DNA]</scope>
    <source>
        <strain evidence="11">H10</strain>
    </source>
</reference>
<dbReference type="InterPro" id="IPR016171">
    <property type="entry name" value="Vanillyl_alc_oxidase_C-sub2"/>
</dbReference>
<proteinExistence type="inferred from homology"/>
<dbReference type="GO" id="GO:0008720">
    <property type="term" value="F:D-lactate dehydrogenase (NAD+) activity"/>
    <property type="evidence" value="ECO:0007669"/>
    <property type="project" value="TreeGrafter"/>
</dbReference>
<name>A0A0M9G1J2_LEPPY</name>
<dbReference type="InterPro" id="IPR036318">
    <property type="entry name" value="FAD-bd_PCMH-like_sf"/>
</dbReference>
<dbReference type="PROSITE" id="PS51387">
    <property type="entry name" value="FAD_PCMH"/>
    <property type="match status" value="1"/>
</dbReference>
<evidence type="ECO:0000256" key="7">
    <source>
        <dbReference type="ARBA" id="ARBA00023002"/>
    </source>
</evidence>
<evidence type="ECO:0000256" key="4">
    <source>
        <dbReference type="ARBA" id="ARBA00022630"/>
    </source>
</evidence>
<comment type="cofactor">
    <cofactor evidence="1">
        <name>FAD</name>
        <dbReference type="ChEBI" id="CHEBI:57692"/>
    </cofactor>
</comment>
<keyword evidence="5" id="KW-0274">FAD</keyword>
<dbReference type="VEuPathDB" id="TriTrypDB:LpyrH10_08_0330"/>
<evidence type="ECO:0000256" key="2">
    <source>
        <dbReference type="ARBA" id="ARBA00004173"/>
    </source>
</evidence>
<evidence type="ECO:0000259" key="10">
    <source>
        <dbReference type="PROSITE" id="PS51387"/>
    </source>
</evidence>
<dbReference type="Pfam" id="PF01565">
    <property type="entry name" value="FAD_binding_4"/>
    <property type="match status" value="1"/>
</dbReference>
<evidence type="ECO:0000256" key="6">
    <source>
        <dbReference type="ARBA" id="ARBA00022946"/>
    </source>
</evidence>
<evidence type="ECO:0000256" key="1">
    <source>
        <dbReference type="ARBA" id="ARBA00001974"/>
    </source>
</evidence>
<evidence type="ECO:0000313" key="11">
    <source>
        <dbReference type="EMBL" id="KPA80297.1"/>
    </source>
</evidence>
<comment type="caution">
    <text evidence="11">The sequence shown here is derived from an EMBL/GenBank/DDBJ whole genome shotgun (WGS) entry which is preliminary data.</text>
</comment>
<dbReference type="FunFam" id="1.10.45.10:FF:000001">
    <property type="entry name" value="D-lactate dehydrogenase mitochondrial"/>
    <property type="match status" value="1"/>
</dbReference>
<keyword evidence="7" id="KW-0560">Oxidoreductase</keyword>
<dbReference type="InterPro" id="IPR016169">
    <property type="entry name" value="FAD-bd_PCMH_sub2"/>
</dbReference>
<dbReference type="FunFam" id="3.30.70.2740:FF:000001">
    <property type="entry name" value="D-lactate dehydrogenase mitochondrial"/>
    <property type="match status" value="1"/>
</dbReference>
<dbReference type="SUPFAM" id="SSF55103">
    <property type="entry name" value="FAD-linked oxidases, C-terminal domain"/>
    <property type="match status" value="1"/>
</dbReference>
<dbReference type="Proteomes" id="UP000037923">
    <property type="component" value="Unassembled WGS sequence"/>
</dbReference>
<dbReference type="RefSeq" id="XP_015658736.1">
    <property type="nucleotide sequence ID" value="XM_015802292.1"/>
</dbReference>
<evidence type="ECO:0000256" key="5">
    <source>
        <dbReference type="ARBA" id="ARBA00022827"/>
    </source>
</evidence>
<dbReference type="InterPro" id="IPR016164">
    <property type="entry name" value="FAD-linked_Oxase-like_C"/>
</dbReference>
<dbReference type="PANTHER" id="PTHR11748:SF111">
    <property type="entry name" value="D-LACTATE DEHYDROGENASE, MITOCHONDRIAL-RELATED"/>
    <property type="match status" value="1"/>
</dbReference>
<dbReference type="OMA" id="GQGFEWA"/>
<keyword evidence="12" id="KW-1185">Reference proteome</keyword>
<dbReference type="Pfam" id="PF02913">
    <property type="entry name" value="FAD-oxidase_C"/>
    <property type="match status" value="1"/>
</dbReference>
<keyword evidence="6" id="KW-0809">Transit peptide</keyword>
<dbReference type="GO" id="GO:0004458">
    <property type="term" value="F:D-lactate dehydrogenase (cytochrome) activity"/>
    <property type="evidence" value="ECO:0007669"/>
    <property type="project" value="UniProtKB-EC"/>
</dbReference>